<dbReference type="AlphaFoldDB" id="B8FD21"/>
<keyword evidence="2" id="KW-1185">Reference proteome</keyword>
<protein>
    <submittedName>
        <fullName evidence="1">Uncharacterized protein</fullName>
    </submittedName>
</protein>
<proteinExistence type="predicted"/>
<reference evidence="1 2" key="1">
    <citation type="journal article" date="2012" name="Environ. Microbiol.">
        <title>The genome sequence of Desulfatibacillum alkenivorans AK-01: a blueprint for anaerobic alkane oxidation.</title>
        <authorList>
            <person name="Callaghan A.V."/>
            <person name="Morris B.E."/>
            <person name="Pereira I.A."/>
            <person name="McInerney M.J."/>
            <person name="Austin R.N."/>
            <person name="Groves J.T."/>
            <person name="Kukor J.J."/>
            <person name="Suflita J.M."/>
            <person name="Young L.Y."/>
            <person name="Zylstra G.J."/>
            <person name="Wawrik B."/>
        </authorList>
    </citation>
    <scope>NUCLEOTIDE SEQUENCE [LARGE SCALE GENOMIC DNA]</scope>
    <source>
        <strain evidence="1 2">AK-01</strain>
    </source>
</reference>
<accession>B8FD21</accession>
<dbReference type="Proteomes" id="UP000000739">
    <property type="component" value="Chromosome"/>
</dbReference>
<evidence type="ECO:0000313" key="2">
    <source>
        <dbReference type="Proteomes" id="UP000000739"/>
    </source>
</evidence>
<dbReference type="EMBL" id="CP001322">
    <property type="protein sequence ID" value="ACL06452.1"/>
    <property type="molecule type" value="Genomic_DNA"/>
</dbReference>
<evidence type="ECO:0000313" key="1">
    <source>
        <dbReference type="EMBL" id="ACL06452.1"/>
    </source>
</evidence>
<gene>
    <name evidence="1" type="ordered locus">Dalk_4774</name>
</gene>
<dbReference type="HOGENOM" id="CLU_1545121_0_0_7"/>
<dbReference type="KEGG" id="dal:Dalk_4774"/>
<sequence length="173" mass="20119">MMNRDRVREVRQQNADTLVEFQKTTDEALQRHIAKFDGRYAVLKEQLRSLQSERTALCRHPVSKEEFLEKAKEQLQSGKDSLIERLVREMLAGCQQRNALPFNITGMRLTMFPQEKAWELFFLACTEEHLEKAVAQLPDIGISTKDREAKLKELDAEISRIMQALKDDLESLK</sequence>
<dbReference type="RefSeq" id="WP_015949491.1">
    <property type="nucleotide sequence ID" value="NC_011768.1"/>
</dbReference>
<organism evidence="1 2">
    <name type="scientific">Desulfatibacillum aliphaticivorans</name>
    <dbReference type="NCBI Taxonomy" id="218208"/>
    <lineage>
        <taxon>Bacteria</taxon>
        <taxon>Pseudomonadati</taxon>
        <taxon>Thermodesulfobacteriota</taxon>
        <taxon>Desulfobacteria</taxon>
        <taxon>Desulfobacterales</taxon>
        <taxon>Desulfatibacillaceae</taxon>
        <taxon>Desulfatibacillum</taxon>
    </lineage>
</organism>
<name>B8FD21_DESAL</name>